<evidence type="ECO:0000313" key="1">
    <source>
        <dbReference type="EMBL" id="MCS0606795.1"/>
    </source>
</evidence>
<evidence type="ECO:0000313" key="2">
    <source>
        <dbReference type="Proteomes" id="UP001205861"/>
    </source>
</evidence>
<accession>A0ABT2BFD9</accession>
<dbReference type="InterPro" id="IPR041881">
    <property type="entry name" value="PqqD_sf"/>
</dbReference>
<dbReference type="Gene3D" id="1.10.10.1150">
    <property type="entry name" value="Coenzyme PQQ synthesis protein D (PqqD)"/>
    <property type="match status" value="1"/>
</dbReference>
<organism evidence="1 2">
    <name type="scientific">Massilia solisilvae</name>
    <dbReference type="NCBI Taxonomy" id="1811225"/>
    <lineage>
        <taxon>Bacteria</taxon>
        <taxon>Pseudomonadati</taxon>
        <taxon>Pseudomonadota</taxon>
        <taxon>Betaproteobacteria</taxon>
        <taxon>Burkholderiales</taxon>
        <taxon>Oxalobacteraceae</taxon>
        <taxon>Telluria group</taxon>
        <taxon>Massilia</taxon>
    </lineage>
</organism>
<gene>
    <name evidence="1" type="ORF">NX773_01275</name>
</gene>
<dbReference type="Pfam" id="PF05402">
    <property type="entry name" value="PqqD"/>
    <property type="match status" value="1"/>
</dbReference>
<sequence>MSVESTTAKLVRNPDLVAADMDGETVMMSIARGEYFGLNTVGSRIWELLAEPATVSDLVTRICAEFNVDRATCSADLAAFTKDLLDNGLVIPA</sequence>
<name>A0ABT2BFD9_9BURK</name>
<reference evidence="1 2" key="1">
    <citation type="submission" date="2022-08" db="EMBL/GenBank/DDBJ databases">
        <title>Reclassification of Massilia species as members of the genera Telluria, Duganella, Pseudoduganella, Mokoshia gen. nov. and Zemynaea gen. nov. using orthogonal and non-orthogonal genome-based approaches.</title>
        <authorList>
            <person name="Bowman J.P."/>
        </authorList>
    </citation>
    <scope>NUCLEOTIDE SEQUENCE [LARGE SCALE GENOMIC DNA]</scope>
    <source>
        <strain evidence="1 2">JCM 31607</strain>
    </source>
</reference>
<protein>
    <submittedName>
        <fullName evidence="1">Lasso peptide biosynthesis PqqD family chaperone</fullName>
    </submittedName>
</protein>
<dbReference type="EMBL" id="JANUGV010000001">
    <property type="protein sequence ID" value="MCS0606795.1"/>
    <property type="molecule type" value="Genomic_DNA"/>
</dbReference>
<dbReference type="Proteomes" id="UP001205861">
    <property type="component" value="Unassembled WGS sequence"/>
</dbReference>
<proteinExistence type="predicted"/>
<keyword evidence="2" id="KW-1185">Reference proteome</keyword>
<dbReference type="InterPro" id="IPR008792">
    <property type="entry name" value="PQQD"/>
</dbReference>
<dbReference type="NCBIfam" id="NF033536">
    <property type="entry name" value="lasso_PqqD_Bac"/>
    <property type="match status" value="1"/>
</dbReference>
<dbReference type="RefSeq" id="WP_258854596.1">
    <property type="nucleotide sequence ID" value="NZ_JANUGV010000001.1"/>
</dbReference>
<comment type="caution">
    <text evidence="1">The sequence shown here is derived from an EMBL/GenBank/DDBJ whole genome shotgun (WGS) entry which is preliminary data.</text>
</comment>